<feature type="transmembrane region" description="Helical" evidence="15">
    <location>
        <begin position="366"/>
        <end position="393"/>
    </location>
</feature>
<keyword evidence="12" id="KW-1071">Ligand-gated ion channel</keyword>
<comment type="subcellular location">
    <subcellularLocation>
        <location evidence="14">Postsynaptic cell membrane</location>
        <topology evidence="14">Multi-pass membrane protein</topology>
    </subcellularLocation>
</comment>
<evidence type="ECO:0000256" key="5">
    <source>
        <dbReference type="ARBA" id="ARBA00023018"/>
    </source>
</evidence>
<dbReference type="WBParaSite" id="PSU_v2.g15706.t1">
    <property type="protein sequence ID" value="PSU_v2.g15706.t1"/>
    <property type="gene ID" value="PSU_v2.g15706"/>
</dbReference>
<accession>A0A914Y8W0</accession>
<dbReference type="GO" id="GO:0045211">
    <property type="term" value="C:postsynaptic membrane"/>
    <property type="evidence" value="ECO:0007669"/>
    <property type="project" value="UniProtKB-SubCell"/>
</dbReference>
<reference evidence="19" key="1">
    <citation type="submission" date="2022-11" db="UniProtKB">
        <authorList>
            <consortium name="WormBaseParasite"/>
        </authorList>
    </citation>
    <scope>IDENTIFICATION</scope>
</reference>
<evidence type="ECO:0000259" key="17">
    <source>
        <dbReference type="Pfam" id="PF02932"/>
    </source>
</evidence>
<evidence type="ECO:0000256" key="11">
    <source>
        <dbReference type="ARBA" id="ARBA00023257"/>
    </source>
</evidence>
<dbReference type="InterPro" id="IPR036719">
    <property type="entry name" value="Neuro-gated_channel_TM_sf"/>
</dbReference>
<dbReference type="Gene3D" id="2.70.170.10">
    <property type="entry name" value="Neurotransmitter-gated ion-channel ligand-binding domain"/>
    <property type="match status" value="1"/>
</dbReference>
<dbReference type="InterPro" id="IPR006201">
    <property type="entry name" value="Neur_channel"/>
</dbReference>
<dbReference type="Pfam" id="PF02931">
    <property type="entry name" value="Neur_chan_LBD"/>
    <property type="match status" value="1"/>
</dbReference>
<dbReference type="InterPro" id="IPR002394">
    <property type="entry name" value="Nicotinic_acetylcholine_rcpt"/>
</dbReference>
<feature type="domain" description="Neurotransmitter-gated ion-channel transmembrane" evidence="17">
    <location>
        <begin position="170"/>
        <end position="386"/>
    </location>
</feature>
<dbReference type="Gene3D" id="1.20.58.390">
    <property type="entry name" value="Neurotransmitter-gated ion-channel transmembrane domain"/>
    <property type="match status" value="1"/>
</dbReference>
<dbReference type="GO" id="GO:0022848">
    <property type="term" value="F:acetylcholine-gated monoatomic cation-selective channel activity"/>
    <property type="evidence" value="ECO:0007669"/>
    <property type="project" value="InterPro"/>
</dbReference>
<evidence type="ECO:0000256" key="8">
    <source>
        <dbReference type="ARBA" id="ARBA00023157"/>
    </source>
</evidence>
<evidence type="ECO:0000256" key="15">
    <source>
        <dbReference type="RuleBase" id="RU000687"/>
    </source>
</evidence>
<protein>
    <submittedName>
        <fullName evidence="19">Neurotransmitter-gated ion-channel ligand-binding domain-containing protein</fullName>
    </submittedName>
</protein>
<organism evidence="18 19">
    <name type="scientific">Panagrolaimus superbus</name>
    <dbReference type="NCBI Taxonomy" id="310955"/>
    <lineage>
        <taxon>Eukaryota</taxon>
        <taxon>Metazoa</taxon>
        <taxon>Ecdysozoa</taxon>
        <taxon>Nematoda</taxon>
        <taxon>Chromadorea</taxon>
        <taxon>Rhabditida</taxon>
        <taxon>Tylenchina</taxon>
        <taxon>Panagrolaimomorpha</taxon>
        <taxon>Panagrolaimoidea</taxon>
        <taxon>Panagrolaimidae</taxon>
        <taxon>Panagrolaimus</taxon>
    </lineage>
</organism>
<feature type="domain" description="Neurotransmitter-gated ion-channel ligand-binding" evidence="16">
    <location>
        <begin position="1"/>
        <end position="150"/>
    </location>
</feature>
<evidence type="ECO:0000256" key="2">
    <source>
        <dbReference type="ARBA" id="ARBA00022475"/>
    </source>
</evidence>
<evidence type="ECO:0000256" key="7">
    <source>
        <dbReference type="ARBA" id="ARBA00023136"/>
    </source>
</evidence>
<name>A0A914Y8W0_9BILA</name>
<evidence type="ECO:0000259" key="16">
    <source>
        <dbReference type="Pfam" id="PF02931"/>
    </source>
</evidence>
<evidence type="ECO:0000256" key="10">
    <source>
        <dbReference type="ARBA" id="ARBA00023180"/>
    </source>
</evidence>
<dbReference type="PRINTS" id="PR00254">
    <property type="entry name" value="NICOTINICR"/>
</dbReference>
<sequence length="424" mass="48188">MQWTDAKLTWDPLRYGNITSLHIPSDIIWIPDIVLYNNAAGDPDITIFTDALVLHTGRVHWNPPAIYKSFCPIDVTWFPYDEQSCEMKFGAWSYTGMYVDMRHLSGDKVVTTKDTDGADVEFLENGMDLSFFYRSAEWDLLSLAARRHSVLVSTNFNNTPNTTVILPPKIFYINFRFRSGSAHKMSPWIRAIFLNFLPKLLLMNRPEKASEEGGEEGEATNLVDPTSLIAVPTLAYPLPNSQINKPPKKKEKFAGEKLKGTKMAMTDFSISSKISAKHKNPPKYNETDDEKTSFVMENTSFGNSACPNGGDPHSLSLPNRKSIVSDPKKVKKRVNDMIFYNLLRQVKFIAEHFRRNHDEREISDDWMYVAMVLDRLFLIIFSLLNLGSVIVILQAPSLYDTRLPLNITIPTKPLGQANLHSIYS</sequence>
<dbReference type="PRINTS" id="PR00252">
    <property type="entry name" value="NRIONCHANNEL"/>
</dbReference>
<dbReference type="Pfam" id="PF02932">
    <property type="entry name" value="Neur_chan_memb"/>
    <property type="match status" value="1"/>
</dbReference>
<dbReference type="InterPro" id="IPR006029">
    <property type="entry name" value="Neurotrans-gated_channel_TM"/>
</dbReference>
<dbReference type="InterPro" id="IPR018000">
    <property type="entry name" value="Neurotransmitter_ion_chnl_CS"/>
</dbReference>
<keyword evidence="3 15" id="KW-0812">Transmembrane</keyword>
<dbReference type="InterPro" id="IPR038050">
    <property type="entry name" value="Neuro_actylchol_rec"/>
</dbReference>
<comment type="similarity">
    <text evidence="15">Belongs to the ligand-gated ion channel (TC 1.A.9) family.</text>
</comment>
<dbReference type="InterPro" id="IPR036734">
    <property type="entry name" value="Neur_chan_lig-bd_sf"/>
</dbReference>
<keyword evidence="5" id="KW-0770">Synapse</keyword>
<keyword evidence="2" id="KW-1003">Cell membrane</keyword>
<evidence type="ECO:0000256" key="12">
    <source>
        <dbReference type="ARBA" id="ARBA00023286"/>
    </source>
</evidence>
<keyword evidence="7 15" id="KW-0472">Membrane</keyword>
<dbReference type="SUPFAM" id="SSF90112">
    <property type="entry name" value="Neurotransmitter-gated ion-channel transmembrane pore"/>
    <property type="match status" value="1"/>
</dbReference>
<evidence type="ECO:0000313" key="19">
    <source>
        <dbReference type="WBParaSite" id="PSU_v2.g15706.t1"/>
    </source>
</evidence>
<keyword evidence="13 15" id="KW-0407">Ion channel</keyword>
<keyword evidence="18" id="KW-1185">Reference proteome</keyword>
<evidence type="ECO:0000256" key="1">
    <source>
        <dbReference type="ARBA" id="ARBA00022448"/>
    </source>
</evidence>
<keyword evidence="8" id="KW-1015">Disulfide bond</keyword>
<dbReference type="SUPFAM" id="SSF63712">
    <property type="entry name" value="Nicotinic receptor ligand binding domain-like"/>
    <property type="match status" value="1"/>
</dbReference>
<keyword evidence="9" id="KW-0675">Receptor</keyword>
<evidence type="ECO:0000256" key="13">
    <source>
        <dbReference type="ARBA" id="ARBA00023303"/>
    </source>
</evidence>
<dbReference type="InterPro" id="IPR006202">
    <property type="entry name" value="Neur_chan_lig-bd"/>
</dbReference>
<dbReference type="FunFam" id="2.70.170.10:FF:000028">
    <property type="entry name" value="AcetylCholine Receptor"/>
    <property type="match status" value="1"/>
</dbReference>
<dbReference type="PROSITE" id="PS00236">
    <property type="entry name" value="NEUROTR_ION_CHANNEL"/>
    <property type="match status" value="1"/>
</dbReference>
<dbReference type="GO" id="GO:0004888">
    <property type="term" value="F:transmembrane signaling receptor activity"/>
    <property type="evidence" value="ECO:0007669"/>
    <property type="project" value="InterPro"/>
</dbReference>
<evidence type="ECO:0000256" key="6">
    <source>
        <dbReference type="ARBA" id="ARBA00023065"/>
    </source>
</evidence>
<keyword evidence="4 15" id="KW-1133">Transmembrane helix</keyword>
<keyword evidence="10" id="KW-0325">Glycoprotein</keyword>
<proteinExistence type="inferred from homology"/>
<dbReference type="Proteomes" id="UP000887577">
    <property type="component" value="Unplaced"/>
</dbReference>
<evidence type="ECO:0000256" key="3">
    <source>
        <dbReference type="ARBA" id="ARBA00022692"/>
    </source>
</evidence>
<evidence type="ECO:0000256" key="4">
    <source>
        <dbReference type="ARBA" id="ARBA00022989"/>
    </source>
</evidence>
<dbReference type="PANTHER" id="PTHR18945">
    <property type="entry name" value="NEUROTRANSMITTER GATED ION CHANNEL"/>
    <property type="match status" value="1"/>
</dbReference>
<comment type="caution">
    <text evidence="15">Lacks conserved residue(s) required for the propagation of feature annotation.</text>
</comment>
<dbReference type="AlphaFoldDB" id="A0A914Y8W0"/>
<keyword evidence="6 15" id="KW-0406">Ion transport</keyword>
<keyword evidence="11" id="KW-0628">Postsynaptic cell membrane</keyword>
<keyword evidence="1 15" id="KW-0813">Transport</keyword>
<evidence type="ECO:0000256" key="14">
    <source>
        <dbReference type="ARBA" id="ARBA00034104"/>
    </source>
</evidence>
<evidence type="ECO:0000313" key="18">
    <source>
        <dbReference type="Proteomes" id="UP000887577"/>
    </source>
</evidence>
<evidence type="ECO:0000256" key="9">
    <source>
        <dbReference type="ARBA" id="ARBA00023170"/>
    </source>
</evidence>